<feature type="transmembrane region" description="Helical" evidence="1">
    <location>
        <begin position="93"/>
        <end position="112"/>
    </location>
</feature>
<name>A0ABW5J527_9BACT</name>
<evidence type="ECO:0000256" key="1">
    <source>
        <dbReference type="SAM" id="Phobius"/>
    </source>
</evidence>
<dbReference type="RefSeq" id="WP_340234756.1">
    <property type="nucleotide sequence ID" value="NZ_JBBEWC010000003.1"/>
</dbReference>
<evidence type="ECO:0000313" key="3">
    <source>
        <dbReference type="Proteomes" id="UP001597510"/>
    </source>
</evidence>
<protein>
    <recommendedName>
        <fullName evidence="4">DUF5673 domain-containing protein</fullName>
    </recommendedName>
</protein>
<dbReference type="EMBL" id="JBHULC010000008">
    <property type="protein sequence ID" value="MFD2521126.1"/>
    <property type="molecule type" value="Genomic_DNA"/>
</dbReference>
<comment type="caution">
    <text evidence="2">The sequence shown here is derived from an EMBL/GenBank/DDBJ whole genome shotgun (WGS) entry which is preliminary data.</text>
</comment>
<dbReference type="Proteomes" id="UP001597510">
    <property type="component" value="Unassembled WGS sequence"/>
</dbReference>
<proteinExistence type="predicted"/>
<feature type="transmembrane region" description="Helical" evidence="1">
    <location>
        <begin position="54"/>
        <end position="73"/>
    </location>
</feature>
<evidence type="ECO:0000313" key="2">
    <source>
        <dbReference type="EMBL" id="MFD2521126.1"/>
    </source>
</evidence>
<accession>A0ABW5J527</accession>
<organism evidence="2 3">
    <name type="scientific">Emticicia soli</name>
    <dbReference type="NCBI Taxonomy" id="2027878"/>
    <lineage>
        <taxon>Bacteria</taxon>
        <taxon>Pseudomonadati</taxon>
        <taxon>Bacteroidota</taxon>
        <taxon>Cytophagia</taxon>
        <taxon>Cytophagales</taxon>
        <taxon>Leadbetterellaceae</taxon>
        <taxon>Emticicia</taxon>
    </lineage>
</organism>
<sequence length="265" mass="31153">MDWLFDALIKITEATVLAIVVHLLTKFIPAKSRPKEIDFEEFIDNPKKASKWDFLFLLYMLIILPAIAYPFAILFEKLVLFTENYFSDAQIVLFPPFITFYSSTLLIVYTLACKPSDSFLKTILKNRYNEYQKLIAYREYESGINYKKFNNGLFVFLSIITVGILFLQIKSQAYFYPDRVEFFDFPTWKNVSYNYNDISRIIHTQGFVREAGGVDDHEHYRIYFKDNNHWSSLTWNDLNADTINAVKIVSEKTKKIIEEIPGITK</sequence>
<reference evidence="3" key="1">
    <citation type="journal article" date="2019" name="Int. J. Syst. Evol. Microbiol.">
        <title>The Global Catalogue of Microorganisms (GCM) 10K type strain sequencing project: providing services to taxonomists for standard genome sequencing and annotation.</title>
        <authorList>
            <consortium name="The Broad Institute Genomics Platform"/>
            <consortium name="The Broad Institute Genome Sequencing Center for Infectious Disease"/>
            <person name="Wu L."/>
            <person name="Ma J."/>
        </authorList>
    </citation>
    <scope>NUCLEOTIDE SEQUENCE [LARGE SCALE GENOMIC DNA]</scope>
    <source>
        <strain evidence="3">KCTC 52344</strain>
    </source>
</reference>
<gene>
    <name evidence="2" type="ORF">ACFSR2_09545</name>
</gene>
<keyword evidence="1" id="KW-0812">Transmembrane</keyword>
<feature type="transmembrane region" description="Helical" evidence="1">
    <location>
        <begin position="152"/>
        <end position="169"/>
    </location>
</feature>
<keyword evidence="3" id="KW-1185">Reference proteome</keyword>
<evidence type="ECO:0008006" key="4">
    <source>
        <dbReference type="Google" id="ProtNLM"/>
    </source>
</evidence>
<keyword evidence="1" id="KW-1133">Transmembrane helix</keyword>
<keyword evidence="1" id="KW-0472">Membrane</keyword>